<organism evidence="1 2">
    <name type="scientific">Zasmidium cellare ATCC 36951</name>
    <dbReference type="NCBI Taxonomy" id="1080233"/>
    <lineage>
        <taxon>Eukaryota</taxon>
        <taxon>Fungi</taxon>
        <taxon>Dikarya</taxon>
        <taxon>Ascomycota</taxon>
        <taxon>Pezizomycotina</taxon>
        <taxon>Dothideomycetes</taxon>
        <taxon>Dothideomycetidae</taxon>
        <taxon>Mycosphaerellales</taxon>
        <taxon>Mycosphaerellaceae</taxon>
        <taxon>Zasmidium</taxon>
    </lineage>
</organism>
<proteinExistence type="predicted"/>
<gene>
    <name evidence="1" type="ORF">M409DRAFT_33033</name>
</gene>
<evidence type="ECO:0000313" key="1">
    <source>
        <dbReference type="EMBL" id="KAF2158404.1"/>
    </source>
</evidence>
<feature type="non-terminal residue" evidence="1">
    <location>
        <position position="527"/>
    </location>
</feature>
<dbReference type="RefSeq" id="XP_033659293.1">
    <property type="nucleotide sequence ID" value="XM_033810274.1"/>
</dbReference>
<sequence>SSAPNMESTFLRKQKFYCGRAKVRICSLRYEHEHLPGSRTLDVKNVERLHRIFQAQGCQRLDPDKHIAVMISDELLTAAIARSNITRADLFDIRNIPPHLNLRDDETLITLHGKHRVEAGRRFLDPADSWWIAELYSTQLPQEAVLELRTQFSNARGFSDGEVFRYLRHYQLLADETQVGKWEARLSKNKLNDVTNLELVHYLDLIYKMWSGILIREVNYSLLDMQTVQSLQLLYPQLSSIDRTRIAAGMASYELFPNIRDIQDRDMIKTNLLRVEGRILSLVTFFDDTKCLKPCAKILKKLLPAKEASLYHAFTSRFTQQQEGRAHVQVQEFEWHTYDGMMNQARAAAYLQLWLFAMRNFPYMNKQKPRKDSGKPDPQYELREEMWYELGQLAYKLGFRSKEIDKMIKNDPLEKIVRSFIFRMRPNDDYNTDNLESELQGEIVHLCRFLHGIPFRPSVPVCAEVNTDTEGADDSAYRSGRPFQSSYLAHRRYLFLQHIYKDYARVTTARYISAFGVARDIFVSFFG</sequence>
<dbReference type="EMBL" id="ML993672">
    <property type="protein sequence ID" value="KAF2158404.1"/>
    <property type="molecule type" value="Genomic_DNA"/>
</dbReference>
<keyword evidence="2" id="KW-1185">Reference proteome</keyword>
<dbReference type="InterPro" id="IPR022198">
    <property type="entry name" value="DUF3723"/>
</dbReference>
<name>A0A6A6BUC0_ZASCE</name>
<feature type="non-terminal residue" evidence="1">
    <location>
        <position position="1"/>
    </location>
</feature>
<protein>
    <submittedName>
        <fullName evidence="1">Uncharacterized protein</fullName>
    </submittedName>
</protein>
<dbReference type="OrthoDB" id="5421195at2759"/>
<dbReference type="Pfam" id="PF12520">
    <property type="entry name" value="DUF3723"/>
    <property type="match status" value="2"/>
</dbReference>
<dbReference type="AlphaFoldDB" id="A0A6A6BUC0"/>
<dbReference type="GeneID" id="54563546"/>
<reference evidence="1" key="1">
    <citation type="journal article" date="2020" name="Stud. Mycol.">
        <title>101 Dothideomycetes genomes: a test case for predicting lifestyles and emergence of pathogens.</title>
        <authorList>
            <person name="Haridas S."/>
            <person name="Albert R."/>
            <person name="Binder M."/>
            <person name="Bloem J."/>
            <person name="Labutti K."/>
            <person name="Salamov A."/>
            <person name="Andreopoulos B."/>
            <person name="Baker S."/>
            <person name="Barry K."/>
            <person name="Bills G."/>
            <person name="Bluhm B."/>
            <person name="Cannon C."/>
            <person name="Castanera R."/>
            <person name="Culley D."/>
            <person name="Daum C."/>
            <person name="Ezra D."/>
            <person name="Gonzalez J."/>
            <person name="Henrissat B."/>
            <person name="Kuo A."/>
            <person name="Liang C."/>
            <person name="Lipzen A."/>
            <person name="Lutzoni F."/>
            <person name="Magnuson J."/>
            <person name="Mondo S."/>
            <person name="Nolan M."/>
            <person name="Ohm R."/>
            <person name="Pangilinan J."/>
            <person name="Park H.-J."/>
            <person name="Ramirez L."/>
            <person name="Alfaro M."/>
            <person name="Sun H."/>
            <person name="Tritt A."/>
            <person name="Yoshinaga Y."/>
            <person name="Zwiers L.-H."/>
            <person name="Turgeon B."/>
            <person name="Goodwin S."/>
            <person name="Spatafora J."/>
            <person name="Crous P."/>
            <person name="Grigoriev I."/>
        </authorList>
    </citation>
    <scope>NUCLEOTIDE SEQUENCE</scope>
    <source>
        <strain evidence="1">ATCC 36951</strain>
    </source>
</reference>
<accession>A0A6A6BUC0</accession>
<dbReference type="Proteomes" id="UP000799537">
    <property type="component" value="Unassembled WGS sequence"/>
</dbReference>
<evidence type="ECO:0000313" key="2">
    <source>
        <dbReference type="Proteomes" id="UP000799537"/>
    </source>
</evidence>